<dbReference type="VEuPathDB" id="FungiDB:RhiirFUN_004737"/>
<sequence length="116" mass="13830">MKKSLYLTLIFVLYISCSSVFSYEIIKTSKDVTNMELILDVRTYDDGTYMLYGWDKILFVFPNDSSAEIDREKYLRNGYNNIRTYPLTKNYFLYLYGKDFDQYGDIIDWNGNIILK</sequence>
<dbReference type="AlphaFoldDB" id="A0A2N1N3E8"/>
<evidence type="ECO:0000256" key="1">
    <source>
        <dbReference type="SAM" id="SignalP"/>
    </source>
</evidence>
<comment type="caution">
    <text evidence="2">The sequence shown here is derived from an EMBL/GenBank/DDBJ whole genome shotgun (WGS) entry which is preliminary data.</text>
</comment>
<feature type="signal peptide" evidence="1">
    <location>
        <begin position="1"/>
        <end position="22"/>
    </location>
</feature>
<reference evidence="2 3" key="1">
    <citation type="submission" date="2016-04" db="EMBL/GenBank/DDBJ databases">
        <title>Genome analyses suggest a sexual origin of heterokaryosis in a supposedly ancient asexual fungus.</title>
        <authorList>
            <person name="Ropars J."/>
            <person name="Sedzielewska K."/>
            <person name="Noel J."/>
            <person name="Charron P."/>
            <person name="Farinelli L."/>
            <person name="Marton T."/>
            <person name="Kruger M."/>
            <person name="Pelin A."/>
            <person name="Brachmann A."/>
            <person name="Corradi N."/>
        </authorList>
    </citation>
    <scope>NUCLEOTIDE SEQUENCE [LARGE SCALE GENOMIC DNA]</scope>
    <source>
        <strain evidence="2 3">C2</strain>
    </source>
</reference>
<feature type="chain" id="PRO_5014780805" evidence="1">
    <location>
        <begin position="23"/>
        <end position="116"/>
    </location>
</feature>
<organism evidence="2 3">
    <name type="scientific">Rhizophagus irregularis</name>
    <dbReference type="NCBI Taxonomy" id="588596"/>
    <lineage>
        <taxon>Eukaryota</taxon>
        <taxon>Fungi</taxon>
        <taxon>Fungi incertae sedis</taxon>
        <taxon>Mucoromycota</taxon>
        <taxon>Glomeromycotina</taxon>
        <taxon>Glomeromycetes</taxon>
        <taxon>Glomerales</taxon>
        <taxon>Glomeraceae</taxon>
        <taxon>Rhizophagus</taxon>
    </lineage>
</organism>
<keyword evidence="1" id="KW-0732">Signal</keyword>
<dbReference type="Proteomes" id="UP000233469">
    <property type="component" value="Unassembled WGS sequence"/>
</dbReference>
<reference evidence="2 3" key="2">
    <citation type="submission" date="2017-10" db="EMBL/GenBank/DDBJ databases">
        <title>Extensive intraspecific genome diversity in a model arbuscular mycorrhizal fungus.</title>
        <authorList>
            <person name="Chen E.C.H."/>
            <person name="Morin E."/>
            <person name="Baudet D."/>
            <person name="Noel J."/>
            <person name="Ndikumana S."/>
            <person name="Charron P."/>
            <person name="St-Onge C."/>
            <person name="Giorgi J."/>
            <person name="Grigoriev I.V."/>
            <person name="Roux C."/>
            <person name="Martin F.M."/>
            <person name="Corradi N."/>
        </authorList>
    </citation>
    <scope>NUCLEOTIDE SEQUENCE [LARGE SCALE GENOMIC DNA]</scope>
    <source>
        <strain evidence="2 3">C2</strain>
    </source>
</reference>
<gene>
    <name evidence="2" type="ORF">RhiirC2_782288</name>
</gene>
<protein>
    <submittedName>
        <fullName evidence="2">Uncharacterized protein</fullName>
    </submittedName>
</protein>
<evidence type="ECO:0000313" key="3">
    <source>
        <dbReference type="Proteomes" id="UP000233469"/>
    </source>
</evidence>
<proteinExistence type="predicted"/>
<dbReference type="VEuPathDB" id="FungiDB:FUN_024002"/>
<dbReference type="EMBL" id="LLXL01000842">
    <property type="protein sequence ID" value="PKK68425.1"/>
    <property type="molecule type" value="Genomic_DNA"/>
</dbReference>
<evidence type="ECO:0000313" key="2">
    <source>
        <dbReference type="EMBL" id="PKK68425.1"/>
    </source>
</evidence>
<name>A0A2N1N3E8_9GLOM</name>
<accession>A0A2N1N3E8</accession>